<dbReference type="PROSITE" id="PS50977">
    <property type="entry name" value="HTH_TETR_2"/>
    <property type="match status" value="1"/>
</dbReference>
<evidence type="ECO:0000256" key="2">
    <source>
        <dbReference type="ARBA" id="ARBA00023015"/>
    </source>
</evidence>
<feature type="DNA-binding region" description="H-T-H motif" evidence="5">
    <location>
        <begin position="25"/>
        <end position="44"/>
    </location>
</feature>
<dbReference type="GO" id="GO:0045892">
    <property type="term" value="P:negative regulation of DNA-templated transcription"/>
    <property type="evidence" value="ECO:0007669"/>
    <property type="project" value="InterPro"/>
</dbReference>
<dbReference type="PANTHER" id="PTHR30055">
    <property type="entry name" value="HTH-TYPE TRANSCRIPTIONAL REGULATOR RUTR"/>
    <property type="match status" value="1"/>
</dbReference>
<dbReference type="AlphaFoldDB" id="A0A1L7D2G1"/>
<dbReference type="Proteomes" id="UP000185491">
    <property type="component" value="Chromosome"/>
</dbReference>
<evidence type="ECO:0000256" key="5">
    <source>
        <dbReference type="PROSITE-ProRule" id="PRU00335"/>
    </source>
</evidence>
<dbReference type="PRINTS" id="PR00455">
    <property type="entry name" value="HTHTETR"/>
</dbReference>
<dbReference type="InterPro" id="IPR001647">
    <property type="entry name" value="HTH_TetR"/>
</dbReference>
<protein>
    <recommendedName>
        <fullName evidence="6">HTH tetR-type domain-containing protein</fullName>
    </recommendedName>
</protein>
<dbReference type="GO" id="GO:0000976">
    <property type="term" value="F:transcription cis-regulatory region binding"/>
    <property type="evidence" value="ECO:0007669"/>
    <property type="project" value="TreeGrafter"/>
</dbReference>
<dbReference type="InterPro" id="IPR009057">
    <property type="entry name" value="Homeodomain-like_sf"/>
</dbReference>
<dbReference type="SUPFAM" id="SSF46689">
    <property type="entry name" value="Homeodomain-like"/>
    <property type="match status" value="1"/>
</dbReference>
<dbReference type="Pfam" id="PF02909">
    <property type="entry name" value="TetR_C_1"/>
    <property type="match status" value="1"/>
</dbReference>
<dbReference type="InterPro" id="IPR003012">
    <property type="entry name" value="Tet_transcr_reg_TetR"/>
</dbReference>
<evidence type="ECO:0000313" key="8">
    <source>
        <dbReference type="Proteomes" id="UP000185491"/>
    </source>
</evidence>
<name>A0A1L7D2G1_9CORY</name>
<dbReference type="GO" id="GO:0003700">
    <property type="term" value="F:DNA-binding transcription factor activity"/>
    <property type="evidence" value="ECO:0007669"/>
    <property type="project" value="TreeGrafter"/>
</dbReference>
<keyword evidence="4" id="KW-0804">Transcription</keyword>
<dbReference type="Pfam" id="PF00440">
    <property type="entry name" value="TetR_N"/>
    <property type="match status" value="1"/>
</dbReference>
<evidence type="ECO:0000259" key="6">
    <source>
        <dbReference type="PROSITE" id="PS50977"/>
    </source>
</evidence>
<dbReference type="InterPro" id="IPR050109">
    <property type="entry name" value="HTH-type_TetR-like_transc_reg"/>
</dbReference>
<sequence length="185" mass="19127">MHLNRELIISTALDILDEYGLGDTTMRRIAGNLGVAPGALYWHISNKQALIAALADKIIYPVSGDTPHELALSLRECLLAHRDGAEVVTAGLSQPGNHTWEQLVTTFAGPLTELGIPAPSAAVGARAIAHLVLGATTMEQAWHQLQHAQAADAAPAATTASAGAAELKHGVAVIIAGLVATGRGD</sequence>
<dbReference type="EMBL" id="CP009249">
    <property type="protein sequence ID" value="APT92263.1"/>
    <property type="molecule type" value="Genomic_DNA"/>
</dbReference>
<dbReference type="InterPro" id="IPR004111">
    <property type="entry name" value="Repressor_TetR_C"/>
</dbReference>
<dbReference type="OrthoDB" id="3819648at2"/>
<gene>
    <name evidence="7" type="ORF">CPHO_04450</name>
</gene>
<dbReference type="Gene3D" id="1.10.357.10">
    <property type="entry name" value="Tetracycline Repressor, domain 2"/>
    <property type="match status" value="1"/>
</dbReference>
<dbReference type="Gene3D" id="1.10.10.60">
    <property type="entry name" value="Homeodomain-like"/>
    <property type="match status" value="1"/>
</dbReference>
<dbReference type="PANTHER" id="PTHR30055:SF151">
    <property type="entry name" value="TRANSCRIPTIONAL REGULATORY PROTEIN"/>
    <property type="match status" value="1"/>
</dbReference>
<feature type="domain" description="HTH tetR-type" evidence="6">
    <location>
        <begin position="2"/>
        <end position="62"/>
    </location>
</feature>
<dbReference type="PRINTS" id="PR00400">
    <property type="entry name" value="TETREPRESSOR"/>
</dbReference>
<organism evidence="7 8">
    <name type="scientific">Corynebacterium phocae</name>
    <dbReference type="NCBI Taxonomy" id="161895"/>
    <lineage>
        <taxon>Bacteria</taxon>
        <taxon>Bacillati</taxon>
        <taxon>Actinomycetota</taxon>
        <taxon>Actinomycetes</taxon>
        <taxon>Mycobacteriales</taxon>
        <taxon>Corynebacteriaceae</taxon>
        <taxon>Corynebacterium</taxon>
    </lineage>
</organism>
<dbReference type="RefSeq" id="WP_075733563.1">
    <property type="nucleotide sequence ID" value="NZ_CP009249.1"/>
</dbReference>
<keyword evidence="1" id="KW-0678">Repressor</keyword>
<keyword evidence="3 5" id="KW-0238">DNA-binding</keyword>
<dbReference type="InterPro" id="IPR036271">
    <property type="entry name" value="Tet_transcr_reg_TetR-rel_C_sf"/>
</dbReference>
<reference evidence="7 8" key="1">
    <citation type="submission" date="2014-08" db="EMBL/GenBank/DDBJ databases">
        <title>Complete genome sequence of Corynebacterium phocae M408/89/1(T)(=DSM 44612(T)), isolated from the common seal (Phoca vitulina).</title>
        <authorList>
            <person name="Ruckert C."/>
            <person name="Albersmeier A."/>
            <person name="Winkler A."/>
            <person name="Kalinowski J."/>
        </authorList>
    </citation>
    <scope>NUCLEOTIDE SEQUENCE [LARGE SCALE GENOMIC DNA]</scope>
    <source>
        <strain evidence="7 8">M408/89/1</strain>
    </source>
</reference>
<keyword evidence="2" id="KW-0805">Transcription regulation</keyword>
<proteinExistence type="predicted"/>
<accession>A0A1L7D2G1</accession>
<evidence type="ECO:0000256" key="3">
    <source>
        <dbReference type="ARBA" id="ARBA00023125"/>
    </source>
</evidence>
<dbReference type="KEGG" id="cpho:CPHO_04450"/>
<evidence type="ECO:0000256" key="1">
    <source>
        <dbReference type="ARBA" id="ARBA00022491"/>
    </source>
</evidence>
<dbReference type="GO" id="GO:0046677">
    <property type="term" value="P:response to antibiotic"/>
    <property type="evidence" value="ECO:0007669"/>
    <property type="project" value="InterPro"/>
</dbReference>
<evidence type="ECO:0000313" key="7">
    <source>
        <dbReference type="EMBL" id="APT92263.1"/>
    </source>
</evidence>
<dbReference type="SUPFAM" id="SSF48498">
    <property type="entry name" value="Tetracyclin repressor-like, C-terminal domain"/>
    <property type="match status" value="1"/>
</dbReference>
<dbReference type="STRING" id="161895.CPHO_04450"/>
<evidence type="ECO:0000256" key="4">
    <source>
        <dbReference type="ARBA" id="ARBA00023163"/>
    </source>
</evidence>
<keyword evidence="8" id="KW-1185">Reference proteome</keyword>